<organism evidence="1 2">
    <name type="scientific">Halobacillus naozhouensis</name>
    <dbReference type="NCBI Taxonomy" id="554880"/>
    <lineage>
        <taxon>Bacteria</taxon>
        <taxon>Bacillati</taxon>
        <taxon>Bacillota</taxon>
        <taxon>Bacilli</taxon>
        <taxon>Bacillales</taxon>
        <taxon>Bacillaceae</taxon>
        <taxon>Halobacillus</taxon>
    </lineage>
</organism>
<dbReference type="PROSITE" id="PS51257">
    <property type="entry name" value="PROKAR_LIPOPROTEIN"/>
    <property type="match status" value="1"/>
</dbReference>
<proteinExistence type="predicted"/>
<evidence type="ECO:0000313" key="2">
    <source>
        <dbReference type="Proteomes" id="UP001221597"/>
    </source>
</evidence>
<dbReference type="RefSeq" id="WP_283076487.1">
    <property type="nucleotide sequence ID" value="NZ_CP121671.1"/>
</dbReference>
<keyword evidence="2" id="KW-1185">Reference proteome</keyword>
<gene>
    <name evidence="1" type="ORF">P9989_19395</name>
</gene>
<reference evidence="1 2" key="1">
    <citation type="submission" date="2023-04" db="EMBL/GenBank/DDBJ databases">
        <title>Genome sequence of Halobacillus naozhouensis KACC 21980.</title>
        <authorList>
            <person name="Kim S."/>
            <person name="Heo J."/>
            <person name="Kwon S.-W."/>
        </authorList>
    </citation>
    <scope>NUCLEOTIDE SEQUENCE [LARGE SCALE GENOMIC DNA]</scope>
    <source>
        <strain evidence="1 2">KCTC 13234</strain>
    </source>
</reference>
<name>A0ABY8IWA6_9BACI</name>
<dbReference type="Proteomes" id="UP001221597">
    <property type="component" value="Chromosome"/>
</dbReference>
<accession>A0ABY8IWA6</accession>
<sequence>MRPFISLLQKGFVTLMVIIVLAGCSGQSSKGTTEAPDLLKAGNFRMGPSISQNEPTTAVDFTFDQPAFLNGGDRSSFHLIPLMEGDTLGGSTNVKPKNDKEGDNTVTVLFSGELNPENYARGYVDSKVVNSDSSNTSSDNPLNINQAAAISNGGKTENPDLVNVTLDGNSYLFEFDEALTDDDIIQNSSGLRLYFPKAKQNSTIPSAGSSRVEVVSDTTLRAYYEGTIPGDYTLKDAVGAYVVQGTVQAAEWCRGANSGKNAFDEVRKSE</sequence>
<evidence type="ECO:0008006" key="3">
    <source>
        <dbReference type="Google" id="ProtNLM"/>
    </source>
</evidence>
<protein>
    <recommendedName>
        <fullName evidence="3">Lipoprotein</fullName>
    </recommendedName>
</protein>
<dbReference type="EMBL" id="CP121671">
    <property type="protein sequence ID" value="WFT74490.1"/>
    <property type="molecule type" value="Genomic_DNA"/>
</dbReference>
<evidence type="ECO:0000313" key="1">
    <source>
        <dbReference type="EMBL" id="WFT74490.1"/>
    </source>
</evidence>